<dbReference type="InterPro" id="IPR036366">
    <property type="entry name" value="PGBDSf"/>
</dbReference>
<dbReference type="Proteomes" id="UP000246114">
    <property type="component" value="Unassembled WGS sequence"/>
</dbReference>
<comment type="caution">
    <text evidence="2">The sequence shown here is derived from an EMBL/GenBank/DDBJ whole genome shotgun (WGS) entry which is preliminary data.</text>
</comment>
<sequence>MGKSTWVENLQQECNNQGYSNQKVDGYPGPNTLDGCPLIKHGASGNITKLLQQRLISLGYSISYGSDGIYGYETKNAVMRFQEDNNLSADGIVGRNTWRALIGL</sequence>
<proteinExistence type="predicted"/>
<feature type="domain" description="Peptidoglycan binding-like" evidence="1">
    <location>
        <begin position="45"/>
        <end position="101"/>
    </location>
</feature>
<protein>
    <submittedName>
        <fullName evidence="2">Peptidoglycan-binding protein</fullName>
    </submittedName>
</protein>
<name>A0A316LZJ6_9CLOT</name>
<dbReference type="InterPro" id="IPR002477">
    <property type="entry name" value="Peptidoglycan-bd-like"/>
</dbReference>
<accession>A0A316LZJ6</accession>
<reference evidence="2 3" key="1">
    <citation type="submission" date="2018-03" db="EMBL/GenBank/DDBJ databases">
        <title>The uncultured portion of the human microbiome is neutrally assembled.</title>
        <authorList>
            <person name="Jeraldo P."/>
            <person name="Boardman L."/>
            <person name="White B.A."/>
            <person name="Nelson H."/>
            <person name="Goldenfeld N."/>
            <person name="Chia N."/>
        </authorList>
    </citation>
    <scope>NUCLEOTIDE SEQUENCE [LARGE SCALE GENOMIC DNA]</scope>
    <source>
        <strain evidence="2">CIM:MAG 903</strain>
    </source>
</reference>
<dbReference type="Gene3D" id="1.10.101.10">
    <property type="entry name" value="PGBD-like superfamily/PGBD"/>
    <property type="match status" value="1"/>
</dbReference>
<dbReference type="AlphaFoldDB" id="A0A316LZJ6"/>
<evidence type="ECO:0000313" key="2">
    <source>
        <dbReference type="EMBL" id="PWL51516.1"/>
    </source>
</evidence>
<organism evidence="2 3">
    <name type="scientific">Clostridium cadaveris</name>
    <dbReference type="NCBI Taxonomy" id="1529"/>
    <lineage>
        <taxon>Bacteria</taxon>
        <taxon>Bacillati</taxon>
        <taxon>Bacillota</taxon>
        <taxon>Clostridia</taxon>
        <taxon>Eubacteriales</taxon>
        <taxon>Clostridiaceae</taxon>
        <taxon>Clostridium</taxon>
    </lineage>
</organism>
<dbReference type="EMBL" id="QAMZ01000056">
    <property type="protein sequence ID" value="PWL51516.1"/>
    <property type="molecule type" value="Genomic_DNA"/>
</dbReference>
<gene>
    <name evidence="2" type="ORF">DBY38_14875</name>
</gene>
<evidence type="ECO:0000313" key="3">
    <source>
        <dbReference type="Proteomes" id="UP000246114"/>
    </source>
</evidence>
<dbReference type="Pfam" id="PF01471">
    <property type="entry name" value="PG_binding_1"/>
    <property type="match status" value="1"/>
</dbReference>
<dbReference type="SUPFAM" id="SSF47090">
    <property type="entry name" value="PGBD-like"/>
    <property type="match status" value="1"/>
</dbReference>
<dbReference type="InterPro" id="IPR036365">
    <property type="entry name" value="PGBD-like_sf"/>
</dbReference>
<evidence type="ECO:0000259" key="1">
    <source>
        <dbReference type="Pfam" id="PF01471"/>
    </source>
</evidence>